<organism evidence="2 3">
    <name type="scientific">Rhodococcus coprophilus</name>
    <dbReference type="NCBI Taxonomy" id="38310"/>
    <lineage>
        <taxon>Bacteria</taxon>
        <taxon>Bacillati</taxon>
        <taxon>Actinomycetota</taxon>
        <taxon>Actinomycetes</taxon>
        <taxon>Mycobacteriales</taxon>
        <taxon>Nocardiaceae</taxon>
        <taxon>Rhodococcus</taxon>
    </lineage>
</organism>
<evidence type="ECO:0000313" key="2">
    <source>
        <dbReference type="EMBL" id="SQI32939.1"/>
    </source>
</evidence>
<gene>
    <name evidence="2" type="ORF">NCTC10994_02368</name>
</gene>
<accession>A0A2X4U2T3</accession>
<name>A0A2X4U2T3_9NOCA</name>
<evidence type="ECO:0000313" key="3">
    <source>
        <dbReference type="Proteomes" id="UP000249091"/>
    </source>
</evidence>
<dbReference type="KEGG" id="rcr:NCTC10994_02368"/>
<reference evidence="2 3" key="1">
    <citation type="submission" date="2018-06" db="EMBL/GenBank/DDBJ databases">
        <authorList>
            <consortium name="Pathogen Informatics"/>
            <person name="Doyle S."/>
        </authorList>
    </citation>
    <scope>NUCLEOTIDE SEQUENCE [LARGE SCALE GENOMIC DNA]</scope>
    <source>
        <strain evidence="2 3">NCTC10994</strain>
    </source>
</reference>
<sequence>MNTTATARLGEIETSASGIRFVRPLGNQAAKLVPNKVDKWRRENPDHVYRQEVTSTGGAWVQFWGFRVYYGPCADCGGLVHTRRKISHKKDGSTDTARWPKYCTECSEARHVAHNAAAKERMAALRKRRKEAMQERYPGWNPQPGRPKGSRNGTGTSAGEPHGSWIRTVPNMSYIA</sequence>
<evidence type="ECO:0000256" key="1">
    <source>
        <dbReference type="SAM" id="MobiDB-lite"/>
    </source>
</evidence>
<feature type="region of interest" description="Disordered" evidence="1">
    <location>
        <begin position="126"/>
        <end position="176"/>
    </location>
</feature>
<dbReference type="Proteomes" id="UP000249091">
    <property type="component" value="Chromosome 1"/>
</dbReference>
<dbReference type="AlphaFoldDB" id="A0A2X4U2T3"/>
<proteinExistence type="predicted"/>
<dbReference type="RefSeq" id="WP_072705043.1">
    <property type="nucleotide sequence ID" value="NZ_JAFBBL010000001.1"/>
</dbReference>
<protein>
    <submittedName>
        <fullName evidence="2">Uncharacterized protein</fullName>
    </submittedName>
</protein>
<dbReference type="EMBL" id="LS483468">
    <property type="protein sequence ID" value="SQI32939.1"/>
    <property type="molecule type" value="Genomic_DNA"/>
</dbReference>
<keyword evidence="3" id="KW-1185">Reference proteome</keyword>